<accession>A0A6J5V2B0</accession>
<dbReference type="Proteomes" id="UP000507222">
    <property type="component" value="Unassembled WGS sequence"/>
</dbReference>
<reference evidence="1 2" key="1">
    <citation type="submission" date="2020-05" db="EMBL/GenBank/DDBJ databases">
        <authorList>
            <person name="Campoy J."/>
            <person name="Schneeberger K."/>
            <person name="Spophaly S."/>
        </authorList>
    </citation>
    <scope>NUCLEOTIDE SEQUENCE [LARGE SCALE GENOMIC DNA]</scope>
    <source>
        <strain evidence="1">PruArmRojPasFocal</strain>
    </source>
</reference>
<gene>
    <name evidence="1" type="ORF">CURHAP_LOCUS37079</name>
</gene>
<organism evidence="1 2">
    <name type="scientific">Prunus armeniaca</name>
    <name type="common">Apricot</name>
    <name type="synonym">Armeniaca vulgaris</name>
    <dbReference type="NCBI Taxonomy" id="36596"/>
    <lineage>
        <taxon>Eukaryota</taxon>
        <taxon>Viridiplantae</taxon>
        <taxon>Streptophyta</taxon>
        <taxon>Embryophyta</taxon>
        <taxon>Tracheophyta</taxon>
        <taxon>Spermatophyta</taxon>
        <taxon>Magnoliopsida</taxon>
        <taxon>eudicotyledons</taxon>
        <taxon>Gunneridae</taxon>
        <taxon>Pentapetalae</taxon>
        <taxon>rosids</taxon>
        <taxon>fabids</taxon>
        <taxon>Rosales</taxon>
        <taxon>Rosaceae</taxon>
        <taxon>Amygdaloideae</taxon>
        <taxon>Amygdaleae</taxon>
        <taxon>Prunus</taxon>
    </lineage>
</organism>
<name>A0A6J5V2B0_PRUAR</name>
<dbReference type="AlphaFoldDB" id="A0A6J5V2B0"/>
<evidence type="ECO:0000313" key="1">
    <source>
        <dbReference type="EMBL" id="CAB4283100.1"/>
    </source>
</evidence>
<protein>
    <submittedName>
        <fullName evidence="1">Uncharacterized protein</fullName>
    </submittedName>
</protein>
<evidence type="ECO:0000313" key="2">
    <source>
        <dbReference type="Proteomes" id="UP000507222"/>
    </source>
</evidence>
<proteinExistence type="predicted"/>
<dbReference type="EMBL" id="CAEKDK010000006">
    <property type="protein sequence ID" value="CAB4283100.1"/>
    <property type="molecule type" value="Genomic_DNA"/>
</dbReference>
<sequence>MVPAVSRVREGPRSIAAVASIFLGDAMASPGVTFVLASGFCRLEAGSSFTA</sequence>